<feature type="domain" description="SnoaL-like" evidence="2">
    <location>
        <begin position="41"/>
        <end position="156"/>
    </location>
</feature>
<evidence type="ECO:0000313" key="4">
    <source>
        <dbReference type="Proteomes" id="UP000490980"/>
    </source>
</evidence>
<keyword evidence="4" id="KW-1185">Reference proteome</keyword>
<dbReference type="RefSeq" id="WP_166945817.1">
    <property type="nucleotide sequence ID" value="NZ_JAARLZ010000001.1"/>
</dbReference>
<dbReference type="InterPro" id="IPR037401">
    <property type="entry name" value="SnoaL-like"/>
</dbReference>
<organism evidence="3 4">
    <name type="scientific">Luteibacter anthropi</name>
    <dbReference type="NCBI Taxonomy" id="564369"/>
    <lineage>
        <taxon>Bacteria</taxon>
        <taxon>Pseudomonadati</taxon>
        <taxon>Pseudomonadota</taxon>
        <taxon>Gammaproteobacteria</taxon>
        <taxon>Lysobacterales</taxon>
        <taxon>Rhodanobacteraceae</taxon>
        <taxon>Luteibacter</taxon>
    </lineage>
</organism>
<sequence length="161" mass="17768">MKALPLCLALFAAQLVTVSALASPAPTTTAHRSNDSDRRAIEALLANYTRCVTQGDEAGFRDMLLDDRIPFSDVATTPATNAPVDLRQYEAFRKAVFASGQHFRQRFSNIHIEQNGPLAQVSLDFVTERVSGKPESAAGWKVLQLVKIGDRWKIASELYTF</sequence>
<reference evidence="3 4" key="1">
    <citation type="submission" date="2020-03" db="EMBL/GenBank/DDBJ databases">
        <authorList>
            <person name="Lai Q."/>
        </authorList>
    </citation>
    <scope>NUCLEOTIDE SEQUENCE [LARGE SCALE GENOMIC DNA]</scope>
    <source>
        <strain evidence="3 4">CCUG 25036</strain>
    </source>
</reference>
<evidence type="ECO:0000256" key="1">
    <source>
        <dbReference type="SAM" id="SignalP"/>
    </source>
</evidence>
<evidence type="ECO:0000259" key="2">
    <source>
        <dbReference type="Pfam" id="PF13474"/>
    </source>
</evidence>
<dbReference type="Pfam" id="PF13474">
    <property type="entry name" value="SnoaL_3"/>
    <property type="match status" value="1"/>
</dbReference>
<proteinExistence type="predicted"/>
<gene>
    <name evidence="3" type="ORF">HBF25_01290</name>
</gene>
<protein>
    <recommendedName>
        <fullName evidence="2">SnoaL-like domain-containing protein</fullName>
    </recommendedName>
</protein>
<dbReference type="InterPro" id="IPR032710">
    <property type="entry name" value="NTF2-like_dom_sf"/>
</dbReference>
<feature type="signal peptide" evidence="1">
    <location>
        <begin position="1"/>
        <end position="22"/>
    </location>
</feature>
<dbReference type="SUPFAM" id="SSF54427">
    <property type="entry name" value="NTF2-like"/>
    <property type="match status" value="1"/>
</dbReference>
<dbReference type="AlphaFoldDB" id="A0A7X5ZGX1"/>
<dbReference type="Proteomes" id="UP000490980">
    <property type="component" value="Unassembled WGS sequence"/>
</dbReference>
<dbReference type="Gene3D" id="3.10.450.50">
    <property type="match status" value="1"/>
</dbReference>
<dbReference type="EMBL" id="JAARLZ010000001">
    <property type="protein sequence ID" value="NII05015.1"/>
    <property type="molecule type" value="Genomic_DNA"/>
</dbReference>
<feature type="chain" id="PRO_5030812261" description="SnoaL-like domain-containing protein" evidence="1">
    <location>
        <begin position="23"/>
        <end position="161"/>
    </location>
</feature>
<comment type="caution">
    <text evidence="3">The sequence shown here is derived from an EMBL/GenBank/DDBJ whole genome shotgun (WGS) entry which is preliminary data.</text>
</comment>
<name>A0A7X5ZGX1_9GAMM</name>
<keyword evidence="1" id="KW-0732">Signal</keyword>
<evidence type="ECO:0000313" key="3">
    <source>
        <dbReference type="EMBL" id="NII05015.1"/>
    </source>
</evidence>
<accession>A0A7X5ZGX1</accession>